<keyword evidence="1" id="KW-0106">Calcium</keyword>
<evidence type="ECO:0000313" key="5">
    <source>
        <dbReference type="Proteomes" id="UP000824890"/>
    </source>
</evidence>
<dbReference type="PANTHER" id="PTHR43506">
    <property type="entry name" value="BIOTIN/LIPOATE A/B PROTEIN LIGASE FAMILY"/>
    <property type="match status" value="1"/>
</dbReference>
<dbReference type="CDD" id="cd00051">
    <property type="entry name" value="EFh"/>
    <property type="match status" value="1"/>
</dbReference>
<evidence type="ECO:0008006" key="6">
    <source>
        <dbReference type="Google" id="ProtNLM"/>
    </source>
</evidence>
<dbReference type="PROSITE" id="PS50222">
    <property type="entry name" value="EF_HAND_2"/>
    <property type="match status" value="2"/>
</dbReference>
<dbReference type="Pfam" id="PF13499">
    <property type="entry name" value="EF-hand_7"/>
    <property type="match status" value="1"/>
</dbReference>
<feature type="non-terminal residue" evidence="4">
    <location>
        <position position="1"/>
    </location>
</feature>
<protein>
    <recommendedName>
        <fullName evidence="6">BPL/LPL catalytic domain-containing protein</fullName>
    </recommendedName>
</protein>
<proteinExistence type="predicted"/>
<sequence length="453" mass="51704">SKSNMTGSHLYCLITMEKSSLSECKHSSSSCFPLFGLIDFFLISFLKWVSLAQIFFSRSCPLLAHQQCVSEKKNKDLEVQSSVKQDDGLFREDAEMVMRSLGLLADSESEGLQKRYSSEELSNLFEETEPSLEEVKQAFDVFDENRDGFLDPIDLKRVLTVLGLEQGSNLENCRRMIRSFDGNKDGRIDFYGFRVGLPLMNVVKLRGTPILQQLLLEERLLRSSSANWCIVNDGTNRPNIVMGLSGKPCELVELEPVIRDRVPVMKRFTGGGTVIVDENTLFVSLICNRNDVPDVQPYPRSVMAWSGSLYSQVFNGIGDFQLRENDYVFGDRKFGGNAQSMTRNRWIHHTSFLWDYSESNMAYLKLPSRVPQYRLERDHTDFVCKMKDYIERAVFIEKTIKAVGTQFMLEELSLDEIDDSCREHIETTRLLTLDELKETLAKTTRSGSIAQAV</sequence>
<dbReference type="SUPFAM" id="SSF47473">
    <property type="entry name" value="EF-hand"/>
    <property type="match status" value="1"/>
</dbReference>
<evidence type="ECO:0000313" key="4">
    <source>
        <dbReference type="EMBL" id="KAH0885559.1"/>
    </source>
</evidence>
<evidence type="ECO:0000256" key="1">
    <source>
        <dbReference type="ARBA" id="ARBA00022837"/>
    </source>
</evidence>
<dbReference type="Proteomes" id="UP000824890">
    <property type="component" value="Unassembled WGS sequence"/>
</dbReference>
<dbReference type="Gene3D" id="3.30.930.10">
    <property type="entry name" value="Bira Bifunctional Protein, Domain 2"/>
    <property type="match status" value="1"/>
</dbReference>
<dbReference type="SMART" id="SM00054">
    <property type="entry name" value="EFh"/>
    <property type="match status" value="2"/>
</dbReference>
<evidence type="ECO:0000259" key="3">
    <source>
        <dbReference type="PROSITE" id="PS51733"/>
    </source>
</evidence>
<dbReference type="InterPro" id="IPR045864">
    <property type="entry name" value="aa-tRNA-synth_II/BPL/LPL"/>
</dbReference>
<feature type="domain" description="EF-hand" evidence="2">
    <location>
        <begin position="168"/>
        <end position="203"/>
    </location>
</feature>
<comment type="caution">
    <text evidence="4">The sequence shown here is derived from an EMBL/GenBank/DDBJ whole genome shotgun (WGS) entry which is preliminary data.</text>
</comment>
<dbReference type="Gene3D" id="1.10.238.10">
    <property type="entry name" value="EF-hand"/>
    <property type="match status" value="1"/>
</dbReference>
<dbReference type="InterPro" id="IPR018247">
    <property type="entry name" value="EF_Hand_1_Ca_BS"/>
</dbReference>
<dbReference type="PROSITE" id="PS51733">
    <property type="entry name" value="BPL_LPL_CATALYTIC"/>
    <property type="match status" value="1"/>
</dbReference>
<keyword evidence="5" id="KW-1185">Reference proteome</keyword>
<dbReference type="SUPFAM" id="SSF55681">
    <property type="entry name" value="Class II aaRS and biotin synthetases"/>
    <property type="match status" value="1"/>
</dbReference>
<dbReference type="PROSITE" id="PS00018">
    <property type="entry name" value="EF_HAND_1"/>
    <property type="match status" value="1"/>
</dbReference>
<dbReference type="InterPro" id="IPR002048">
    <property type="entry name" value="EF_hand_dom"/>
</dbReference>
<name>A0ABQ7ZZ75_BRANA</name>
<dbReference type="InterPro" id="IPR053264">
    <property type="entry name" value="Lipoate-ligase_2_inactive"/>
</dbReference>
<gene>
    <name evidence="4" type="ORF">HID58_061655</name>
</gene>
<dbReference type="InterPro" id="IPR011992">
    <property type="entry name" value="EF-hand-dom_pair"/>
</dbReference>
<dbReference type="EMBL" id="JAGKQM010000014">
    <property type="protein sequence ID" value="KAH0885559.1"/>
    <property type="molecule type" value="Genomic_DNA"/>
</dbReference>
<feature type="domain" description="EF-hand" evidence="2">
    <location>
        <begin position="130"/>
        <end position="165"/>
    </location>
</feature>
<dbReference type="InterPro" id="IPR004143">
    <property type="entry name" value="BPL_LPL_catalytic"/>
</dbReference>
<dbReference type="PANTHER" id="PTHR43506:SF3">
    <property type="entry name" value="BPL_LPL CATALYTIC DOMAIN-CONTAINING PROTEIN"/>
    <property type="match status" value="1"/>
</dbReference>
<evidence type="ECO:0000259" key="2">
    <source>
        <dbReference type="PROSITE" id="PS50222"/>
    </source>
</evidence>
<dbReference type="Pfam" id="PF21948">
    <property type="entry name" value="LplA-B_cat"/>
    <property type="match status" value="1"/>
</dbReference>
<reference evidence="4 5" key="1">
    <citation type="submission" date="2021-05" db="EMBL/GenBank/DDBJ databases">
        <title>Genome Assembly of Synthetic Allotetraploid Brassica napus Reveals Homoeologous Exchanges between Subgenomes.</title>
        <authorList>
            <person name="Davis J.T."/>
        </authorList>
    </citation>
    <scope>NUCLEOTIDE SEQUENCE [LARGE SCALE GENOMIC DNA]</scope>
    <source>
        <strain evidence="5">cv. Da-Ae</strain>
        <tissue evidence="4">Seedling</tissue>
    </source>
</reference>
<organism evidence="4 5">
    <name type="scientific">Brassica napus</name>
    <name type="common">Rape</name>
    <dbReference type="NCBI Taxonomy" id="3708"/>
    <lineage>
        <taxon>Eukaryota</taxon>
        <taxon>Viridiplantae</taxon>
        <taxon>Streptophyta</taxon>
        <taxon>Embryophyta</taxon>
        <taxon>Tracheophyta</taxon>
        <taxon>Spermatophyta</taxon>
        <taxon>Magnoliopsida</taxon>
        <taxon>eudicotyledons</taxon>
        <taxon>Gunneridae</taxon>
        <taxon>Pentapetalae</taxon>
        <taxon>rosids</taxon>
        <taxon>malvids</taxon>
        <taxon>Brassicales</taxon>
        <taxon>Brassicaceae</taxon>
        <taxon>Brassiceae</taxon>
        <taxon>Brassica</taxon>
    </lineage>
</organism>
<accession>A0ABQ7ZZ75</accession>
<feature type="domain" description="BPL/LPL catalytic" evidence="3">
    <location>
        <begin position="225"/>
        <end position="411"/>
    </location>
</feature>